<accession>A0A644XZL1</accession>
<dbReference type="EMBL" id="VSSQ01003645">
    <property type="protein sequence ID" value="MPM21685.1"/>
    <property type="molecule type" value="Genomic_DNA"/>
</dbReference>
<proteinExistence type="predicted"/>
<gene>
    <name evidence="1" type="ORF">SDC9_68130</name>
</gene>
<protein>
    <submittedName>
        <fullName evidence="1">Uncharacterized protein</fullName>
    </submittedName>
</protein>
<dbReference type="AlphaFoldDB" id="A0A644XZL1"/>
<comment type="caution">
    <text evidence="1">The sequence shown here is derived from an EMBL/GenBank/DDBJ whole genome shotgun (WGS) entry which is preliminary data.</text>
</comment>
<name>A0A644XZL1_9ZZZZ</name>
<organism evidence="1">
    <name type="scientific">bioreactor metagenome</name>
    <dbReference type="NCBI Taxonomy" id="1076179"/>
    <lineage>
        <taxon>unclassified sequences</taxon>
        <taxon>metagenomes</taxon>
        <taxon>ecological metagenomes</taxon>
    </lineage>
</organism>
<evidence type="ECO:0000313" key="1">
    <source>
        <dbReference type="EMBL" id="MPM21685.1"/>
    </source>
</evidence>
<sequence>MPFSNTIKSFSSRITWADSFAMSTAVSTEMPTSDAFMAVASLIPSPIYPTTWPFSLRSDTMVAFCCGESFAKTFVTSTAFFSSSSDMRSTSEPSSRLSTCKPTCLQMQRVTRSLSPVRIFTATPCSFSALIAAAVVSFGGSRKARYPISTMSASSVTENAPTGDGLVFCATAITRIPSSLRRSTVARISSLTALVSGSTLPLYSA</sequence>
<reference evidence="1" key="1">
    <citation type="submission" date="2019-08" db="EMBL/GenBank/DDBJ databases">
        <authorList>
            <person name="Kucharzyk K."/>
            <person name="Murdoch R.W."/>
            <person name="Higgins S."/>
            <person name="Loffler F."/>
        </authorList>
    </citation>
    <scope>NUCLEOTIDE SEQUENCE</scope>
</reference>